<dbReference type="GO" id="GO:0006313">
    <property type="term" value="P:DNA transposition"/>
    <property type="evidence" value="ECO:0007669"/>
    <property type="project" value="InterPro"/>
</dbReference>
<name>A0A011M264_9PROT</name>
<organism evidence="3 4">
    <name type="scientific">Candidatus Accumulibacter adjunctus</name>
    <dbReference type="NCBI Taxonomy" id="1454001"/>
    <lineage>
        <taxon>Bacteria</taxon>
        <taxon>Pseudomonadati</taxon>
        <taxon>Pseudomonadota</taxon>
        <taxon>Betaproteobacteria</taxon>
        <taxon>Candidatus Accumulibacter</taxon>
    </lineage>
</organism>
<evidence type="ECO:0000259" key="2">
    <source>
        <dbReference type="Pfam" id="PF02371"/>
    </source>
</evidence>
<dbReference type="EMBL" id="JFAX01000059">
    <property type="protein sequence ID" value="EXI63598.1"/>
    <property type="molecule type" value="Genomic_DNA"/>
</dbReference>
<dbReference type="PATRIC" id="fig|1454001.3.peg.3972"/>
<dbReference type="InterPro" id="IPR003346">
    <property type="entry name" value="Transposase_20"/>
</dbReference>
<dbReference type="PANTHER" id="PTHR33055:SF15">
    <property type="entry name" value="TRANSPOSASE-RELATED"/>
    <property type="match status" value="1"/>
</dbReference>
<dbReference type="InterPro" id="IPR047650">
    <property type="entry name" value="Transpos_IS110"/>
</dbReference>
<comment type="caution">
    <text evidence="3">The sequence shown here is derived from an EMBL/GenBank/DDBJ whole genome shotgun (WGS) entry which is preliminary data.</text>
</comment>
<accession>A0A011M264</accession>
<gene>
    <name evidence="3" type="ORF">AW08_03939</name>
</gene>
<proteinExistence type="predicted"/>
<feature type="domain" description="Transposase IS116/IS110/IS902 C-terminal" evidence="2">
    <location>
        <begin position="169"/>
        <end position="229"/>
    </location>
</feature>
<evidence type="ECO:0000313" key="4">
    <source>
        <dbReference type="Proteomes" id="UP000020218"/>
    </source>
</evidence>
<dbReference type="GO" id="GO:0003677">
    <property type="term" value="F:DNA binding"/>
    <property type="evidence" value="ECO:0007669"/>
    <property type="project" value="InterPro"/>
</dbReference>
<feature type="domain" description="Transposase IS110-like N-terminal" evidence="1">
    <location>
        <begin position="11"/>
        <end position="72"/>
    </location>
</feature>
<evidence type="ECO:0000259" key="1">
    <source>
        <dbReference type="Pfam" id="PF01548"/>
    </source>
</evidence>
<reference evidence="3" key="1">
    <citation type="submission" date="2014-02" db="EMBL/GenBank/DDBJ databases">
        <title>Expanding our view of genomic diversity in Candidatus Accumulibacter clades.</title>
        <authorList>
            <person name="Skennerton C.T."/>
            <person name="Barr J.J."/>
            <person name="Slater F.R."/>
            <person name="Bond P.L."/>
            <person name="Tyson G.W."/>
        </authorList>
    </citation>
    <scope>NUCLEOTIDE SEQUENCE [LARGE SCALE GENOMIC DNA]</scope>
</reference>
<evidence type="ECO:0000313" key="3">
    <source>
        <dbReference type="EMBL" id="EXI63598.1"/>
    </source>
</evidence>
<dbReference type="Pfam" id="PF02371">
    <property type="entry name" value="Transposase_20"/>
    <property type="match status" value="1"/>
</dbReference>
<dbReference type="STRING" id="1454001.AW08_03939"/>
<dbReference type="PANTHER" id="PTHR33055">
    <property type="entry name" value="TRANSPOSASE FOR INSERTION SEQUENCE ELEMENT IS1111A"/>
    <property type="match status" value="1"/>
</dbReference>
<dbReference type="NCBIfam" id="NF033542">
    <property type="entry name" value="transpos_IS110"/>
    <property type="match status" value="1"/>
</dbReference>
<sequence length="229" mass="24825">MVNARPVKPVPGHKTDIGDAQWLATLARAGLLRGSFVPPAKLRELRLIARQRQKLVGLLSSEKNRLHKVLTDAGVRLGVVVSDLHGQSARAMIKGILKGQAPHEVLALASRRLKAGREELHDALQGDLTASHVFVLDELLRHIEELEARIARFDARLLDELASEHNALALLQTVPGVDTIGAAMLLVEIGSDMSVFGRPDRLASWVGICPGNNESAGKRKSGRVRKGNP</sequence>
<dbReference type="GO" id="GO:0004803">
    <property type="term" value="F:transposase activity"/>
    <property type="evidence" value="ECO:0007669"/>
    <property type="project" value="InterPro"/>
</dbReference>
<dbReference type="AlphaFoldDB" id="A0A011M264"/>
<protein>
    <submittedName>
        <fullName evidence="3">Transposase IS116/IS110/IS902 family protein</fullName>
    </submittedName>
</protein>
<keyword evidence="4" id="KW-1185">Reference proteome</keyword>
<dbReference type="Pfam" id="PF01548">
    <property type="entry name" value="DEDD_Tnp_IS110"/>
    <property type="match status" value="1"/>
</dbReference>
<dbReference type="Proteomes" id="UP000020218">
    <property type="component" value="Unassembled WGS sequence"/>
</dbReference>
<dbReference type="InterPro" id="IPR002525">
    <property type="entry name" value="Transp_IS110-like_N"/>
</dbReference>